<dbReference type="EMBL" id="ABDC03024623">
    <property type="status" value="NOT_ANNOTATED_CDS"/>
    <property type="molecule type" value="Genomic_DNA"/>
</dbReference>
<proteinExistence type="inferred from homology"/>
<dbReference type="InterPro" id="IPR011331">
    <property type="entry name" value="Ribosomal_eL37/eL43"/>
</dbReference>
<dbReference type="InterPro" id="IPR002674">
    <property type="entry name" value="Ribosomal_eL43"/>
</dbReference>
<dbReference type="Ensembl" id="ENSMICT00000032409.2">
    <property type="protein sequence ID" value="ENSMICP00000018789.1"/>
    <property type="gene ID" value="ENSMICG00000033555.2"/>
</dbReference>
<evidence type="ECO:0000256" key="4">
    <source>
        <dbReference type="ARBA" id="ARBA00022833"/>
    </source>
</evidence>
<evidence type="ECO:0000256" key="2">
    <source>
        <dbReference type="ARBA" id="ARBA00022723"/>
    </source>
</evidence>
<dbReference type="AlphaFoldDB" id="A0A8C5VAU2"/>
<dbReference type="GO" id="GO:0022625">
    <property type="term" value="C:cytosolic large ribosomal subunit"/>
    <property type="evidence" value="ECO:0007669"/>
    <property type="project" value="UniProtKB-ARBA"/>
</dbReference>
<reference evidence="7" key="3">
    <citation type="submission" date="2025-09" db="UniProtKB">
        <authorList>
            <consortium name="Ensembl"/>
        </authorList>
    </citation>
    <scope>IDENTIFICATION</scope>
</reference>
<keyword evidence="6" id="KW-0687">Ribonucleoprotein</keyword>
<reference evidence="7" key="2">
    <citation type="submission" date="2025-08" db="UniProtKB">
        <authorList>
            <consortium name="Ensembl"/>
        </authorList>
    </citation>
    <scope>IDENTIFICATION</scope>
</reference>
<dbReference type="GO" id="GO:0006412">
    <property type="term" value="P:translation"/>
    <property type="evidence" value="ECO:0007669"/>
    <property type="project" value="InterPro"/>
</dbReference>
<name>A0A8C5VAU2_MICMU</name>
<evidence type="ECO:0000313" key="8">
    <source>
        <dbReference type="Proteomes" id="UP000694394"/>
    </source>
</evidence>
<keyword evidence="5" id="KW-0689">Ribosomal protein</keyword>
<organism evidence="7 8">
    <name type="scientific">Microcebus murinus</name>
    <name type="common">Gray mouse lemur</name>
    <name type="synonym">Lemur murinus</name>
    <dbReference type="NCBI Taxonomy" id="30608"/>
    <lineage>
        <taxon>Eukaryota</taxon>
        <taxon>Metazoa</taxon>
        <taxon>Chordata</taxon>
        <taxon>Craniata</taxon>
        <taxon>Vertebrata</taxon>
        <taxon>Euteleostomi</taxon>
        <taxon>Mammalia</taxon>
        <taxon>Eutheria</taxon>
        <taxon>Euarchontoglires</taxon>
        <taxon>Primates</taxon>
        <taxon>Strepsirrhini</taxon>
        <taxon>Lemuriformes</taxon>
        <taxon>Cheirogaleidae</taxon>
        <taxon>Microcebus</taxon>
    </lineage>
</organism>
<keyword evidence="8" id="KW-1185">Reference proteome</keyword>
<keyword evidence="3" id="KW-0863">Zinc-finger</keyword>
<dbReference type="InterPro" id="IPR011332">
    <property type="entry name" value="Ribosomal_zn-bd"/>
</dbReference>
<evidence type="ECO:0000256" key="5">
    <source>
        <dbReference type="ARBA" id="ARBA00022980"/>
    </source>
</evidence>
<evidence type="ECO:0000256" key="1">
    <source>
        <dbReference type="ARBA" id="ARBA00008672"/>
    </source>
</evidence>
<reference evidence="7" key="1">
    <citation type="submission" date="2016-12" db="EMBL/GenBank/DDBJ databases">
        <title>Mouse lemur reference genome and diversity panel.</title>
        <authorList>
            <person name="Harris R."/>
            <person name="Larsen P."/>
            <person name="Liu Y."/>
            <person name="Hughes D.S."/>
            <person name="Murali S."/>
            <person name="Raveendran M."/>
            <person name="Korchina V."/>
            <person name="Wang M."/>
            <person name="Jhangiani S."/>
            <person name="Bandaranaike D."/>
            <person name="Bellair M."/>
            <person name="Blankenburg K."/>
            <person name="Chao H."/>
            <person name="Dahdouli M."/>
            <person name="Dinh H."/>
            <person name="Doddapaneni H."/>
            <person name="English A."/>
            <person name="Firestine M."/>
            <person name="Gnanaolivu R."/>
            <person name="Gross S."/>
            <person name="Hernandez B."/>
            <person name="Javaid M."/>
            <person name="Jayaseelan J."/>
            <person name="Jones J."/>
            <person name="Khan Z."/>
            <person name="Kovar C."/>
            <person name="Kurapati P."/>
            <person name="Le B."/>
            <person name="Lee S."/>
            <person name="Li M."/>
            <person name="Mathew T."/>
            <person name="Narasimhan A."/>
            <person name="Ngo D."/>
            <person name="Nguyen L."/>
            <person name="Okwuonu G."/>
            <person name="Ongeri F."/>
            <person name="Osuji N."/>
            <person name="Pu L.-L."/>
            <person name="Puazo M."/>
            <person name="Quiroz J."/>
            <person name="Raj R."/>
            <person name="Rajbhandari K."/>
            <person name="Reid J.G."/>
            <person name="Santibanez J."/>
            <person name="Sexton D."/>
            <person name="Skinner E."/>
            <person name="Vee V."/>
            <person name="Weissenberger G."/>
            <person name="Wu Y."/>
            <person name="Xin Y."/>
            <person name="Han Y."/>
            <person name="Campbell C."/>
            <person name="Brown A."/>
            <person name="Sullivan B."/>
            <person name="Shelton J."/>
            <person name="Brown S."/>
            <person name="Dudchenko O."/>
            <person name="Machol I."/>
            <person name="Durand N."/>
            <person name="Shamim M."/>
            <person name="Lieberman A."/>
            <person name="Muzny D.M."/>
            <person name="Richards S."/>
            <person name="Yoder A."/>
            <person name="Worley K.C."/>
            <person name="Rogers J."/>
            <person name="Gibbs R.A."/>
        </authorList>
    </citation>
    <scope>NUCLEOTIDE SEQUENCE [LARGE SCALE GENOMIC DNA]</scope>
</reference>
<dbReference type="Pfam" id="PF01780">
    <property type="entry name" value="Ribosomal_L37ae"/>
    <property type="match status" value="1"/>
</dbReference>
<dbReference type="PANTHER" id="PTHR48188">
    <property type="entry name" value="60S RIBOSOMAL PROTEIN L43"/>
    <property type="match status" value="1"/>
</dbReference>
<keyword evidence="4" id="KW-0862">Zinc</keyword>
<dbReference type="GO" id="GO:0003735">
    <property type="term" value="F:structural constituent of ribosome"/>
    <property type="evidence" value="ECO:0007669"/>
    <property type="project" value="InterPro"/>
</dbReference>
<evidence type="ECO:0000313" key="7">
    <source>
        <dbReference type="Ensembl" id="ENSMICP00000018789.1"/>
    </source>
</evidence>
<dbReference type="Proteomes" id="UP000694394">
    <property type="component" value="Chromosome 21"/>
</dbReference>
<dbReference type="SUPFAM" id="SSF57829">
    <property type="entry name" value="Zn-binding ribosomal proteins"/>
    <property type="match status" value="1"/>
</dbReference>
<dbReference type="GO" id="GO:0070180">
    <property type="term" value="F:large ribosomal subunit rRNA binding"/>
    <property type="evidence" value="ECO:0007669"/>
    <property type="project" value="TreeGrafter"/>
</dbReference>
<evidence type="ECO:0000256" key="3">
    <source>
        <dbReference type="ARBA" id="ARBA00022771"/>
    </source>
</evidence>
<protein>
    <submittedName>
        <fullName evidence="7">Uncharacterized protein</fullName>
    </submittedName>
</protein>
<evidence type="ECO:0000256" key="6">
    <source>
        <dbReference type="ARBA" id="ARBA00023274"/>
    </source>
</evidence>
<keyword evidence="2" id="KW-0479">Metal-binding</keyword>
<comment type="similarity">
    <text evidence="1">Belongs to the eukaryotic ribosomal protein eL43 family.</text>
</comment>
<dbReference type="GO" id="GO:0008270">
    <property type="term" value="F:zinc ion binding"/>
    <property type="evidence" value="ECO:0007669"/>
    <property type="project" value="UniProtKB-KW"/>
</dbReference>
<accession>A0A8C5VAU2</accession>
<sequence length="59" mass="6503">MVEKIEISQYANSLCSFCAVGIWPCGSCMKTATGGAWIYTTTSVTVKSPIRRLKELKDQ</sequence>
<dbReference type="Gene3D" id="2.20.25.30">
    <property type="match status" value="1"/>
</dbReference>
<dbReference type="PANTHER" id="PTHR48188:SF1">
    <property type="entry name" value="LARGE RIBOSOMAL SUBUNIT PROTEIN EL43-RELATED"/>
    <property type="match status" value="1"/>
</dbReference>